<gene>
    <name evidence="1" type="ORF">CROQUDRAFT_681495</name>
</gene>
<evidence type="ECO:0000313" key="1">
    <source>
        <dbReference type="EMBL" id="KAG0142569.1"/>
    </source>
</evidence>
<organism evidence="1 2">
    <name type="scientific">Cronartium quercuum f. sp. fusiforme G11</name>
    <dbReference type="NCBI Taxonomy" id="708437"/>
    <lineage>
        <taxon>Eukaryota</taxon>
        <taxon>Fungi</taxon>
        <taxon>Dikarya</taxon>
        <taxon>Basidiomycota</taxon>
        <taxon>Pucciniomycotina</taxon>
        <taxon>Pucciniomycetes</taxon>
        <taxon>Pucciniales</taxon>
        <taxon>Coleosporiaceae</taxon>
        <taxon>Cronartium</taxon>
    </lineage>
</organism>
<evidence type="ECO:0000313" key="2">
    <source>
        <dbReference type="Proteomes" id="UP000886653"/>
    </source>
</evidence>
<protein>
    <submittedName>
        <fullName evidence="1">Uncharacterized protein</fullName>
    </submittedName>
</protein>
<reference evidence="1" key="1">
    <citation type="submission" date="2013-11" db="EMBL/GenBank/DDBJ databases">
        <title>Genome sequence of the fusiform rust pathogen reveals effectors for host alternation and coevolution with pine.</title>
        <authorList>
            <consortium name="DOE Joint Genome Institute"/>
            <person name="Smith K."/>
            <person name="Pendleton A."/>
            <person name="Kubisiak T."/>
            <person name="Anderson C."/>
            <person name="Salamov A."/>
            <person name="Aerts A."/>
            <person name="Riley R."/>
            <person name="Clum A."/>
            <person name="Lindquist E."/>
            <person name="Ence D."/>
            <person name="Campbell M."/>
            <person name="Kronenberg Z."/>
            <person name="Feau N."/>
            <person name="Dhillon B."/>
            <person name="Hamelin R."/>
            <person name="Burleigh J."/>
            <person name="Smith J."/>
            <person name="Yandell M."/>
            <person name="Nelson C."/>
            <person name="Grigoriev I."/>
            <person name="Davis J."/>
        </authorList>
    </citation>
    <scope>NUCLEOTIDE SEQUENCE</scope>
    <source>
        <strain evidence="1">G11</strain>
    </source>
</reference>
<feature type="non-terminal residue" evidence="1">
    <location>
        <position position="1"/>
    </location>
</feature>
<name>A0A9P6T8H8_9BASI</name>
<dbReference type="OrthoDB" id="2514750at2759"/>
<comment type="caution">
    <text evidence="1">The sequence shown here is derived from an EMBL/GenBank/DDBJ whole genome shotgun (WGS) entry which is preliminary data.</text>
</comment>
<dbReference type="Proteomes" id="UP000886653">
    <property type="component" value="Unassembled WGS sequence"/>
</dbReference>
<dbReference type="AlphaFoldDB" id="A0A9P6T8H8"/>
<dbReference type="EMBL" id="MU167344">
    <property type="protein sequence ID" value="KAG0142569.1"/>
    <property type="molecule type" value="Genomic_DNA"/>
</dbReference>
<sequence>RKYMMVKNIYVFQSPSGNTEWAVLVRPVKDCFGKDLGSPSRHFRFILYLFHTVVGEIEEDEVFLNPEDITSVAAYRLLPPHTFGLKDGGIMLTSVLFSHSAVV</sequence>
<proteinExistence type="predicted"/>
<keyword evidence="2" id="KW-1185">Reference proteome</keyword>
<accession>A0A9P6T8H8</accession>